<accession>A0A426XYR3</accession>
<feature type="compositionally biased region" description="Basic and acidic residues" evidence="1">
    <location>
        <begin position="22"/>
        <end position="36"/>
    </location>
</feature>
<organism evidence="2 3">
    <name type="scientific">Ensete ventricosum</name>
    <name type="common">Abyssinian banana</name>
    <name type="synonym">Musa ensete</name>
    <dbReference type="NCBI Taxonomy" id="4639"/>
    <lineage>
        <taxon>Eukaryota</taxon>
        <taxon>Viridiplantae</taxon>
        <taxon>Streptophyta</taxon>
        <taxon>Embryophyta</taxon>
        <taxon>Tracheophyta</taxon>
        <taxon>Spermatophyta</taxon>
        <taxon>Magnoliopsida</taxon>
        <taxon>Liliopsida</taxon>
        <taxon>Zingiberales</taxon>
        <taxon>Musaceae</taxon>
        <taxon>Ensete</taxon>
    </lineage>
</organism>
<proteinExistence type="predicted"/>
<sequence length="96" mass="10395">SPSSGSGQRAKEEEEEDVGVEGGREGFLRWEGRDGEDTADGELVFMGSNGSLSMGWGDGKGRVGVRRRKTTMFYMTISWVGFVAKWADGGGRESLN</sequence>
<comment type="caution">
    <text evidence="2">The sequence shown here is derived from an EMBL/GenBank/DDBJ whole genome shotgun (WGS) entry which is preliminary data.</text>
</comment>
<name>A0A426XYR3_ENSVE</name>
<protein>
    <submittedName>
        <fullName evidence="2">Uncharacterized protein</fullName>
    </submittedName>
</protein>
<feature type="region of interest" description="Disordered" evidence="1">
    <location>
        <begin position="1"/>
        <end position="44"/>
    </location>
</feature>
<dbReference type="AlphaFoldDB" id="A0A426XYR3"/>
<evidence type="ECO:0000313" key="3">
    <source>
        <dbReference type="Proteomes" id="UP000287651"/>
    </source>
</evidence>
<feature type="non-terminal residue" evidence="2">
    <location>
        <position position="1"/>
    </location>
</feature>
<evidence type="ECO:0000256" key="1">
    <source>
        <dbReference type="SAM" id="MobiDB-lite"/>
    </source>
</evidence>
<dbReference type="Proteomes" id="UP000287651">
    <property type="component" value="Unassembled WGS sequence"/>
</dbReference>
<dbReference type="EMBL" id="AMZH03016338">
    <property type="protein sequence ID" value="RRT44653.1"/>
    <property type="molecule type" value="Genomic_DNA"/>
</dbReference>
<gene>
    <name evidence="2" type="ORF">B296_00047932</name>
</gene>
<evidence type="ECO:0000313" key="2">
    <source>
        <dbReference type="EMBL" id="RRT44653.1"/>
    </source>
</evidence>
<reference evidence="2 3" key="1">
    <citation type="journal article" date="2014" name="Agronomy (Basel)">
        <title>A Draft Genome Sequence for Ensete ventricosum, the Drought-Tolerant Tree Against Hunger.</title>
        <authorList>
            <person name="Harrison J."/>
            <person name="Moore K.A."/>
            <person name="Paszkiewicz K."/>
            <person name="Jones T."/>
            <person name="Grant M."/>
            <person name="Ambacheew D."/>
            <person name="Muzemil S."/>
            <person name="Studholme D.J."/>
        </authorList>
    </citation>
    <scope>NUCLEOTIDE SEQUENCE [LARGE SCALE GENOMIC DNA]</scope>
</reference>